<dbReference type="PROSITE" id="PS50127">
    <property type="entry name" value="UBC_2"/>
    <property type="match status" value="1"/>
</dbReference>
<sequence length="431" mass="49032">MDSKISTELVLRNPYLIARIVSELDIRSLFTSHCLSKDFFYASAYEYEKRKHIIHLYLLNHQLVKEQPIYDSQRLIELFKDYNKRCLDMRPKHVLVLIGGYRQPIDYRRKENSVRHMSAGLPTDCDITYLDVGKILASSIRTKSLLNFGLTSLLIPDIDGIEVRSYHSLQDVDTKDVSSILFFESSRVRDRTPKGVLRDTQTVGAINGLISRLDRSVSFGGGSVVAAKTLSKCPLLLDHIILTFGGHRVRTGSAVISTSDPSTYLSQLLHFRNSLDFDCNDYKNSTSIAIIFANSDNFSFEFTTEFQSVFPFVGMFGFQTKGHILGKPLVSKDTTDELKDCIENIKGMAAERLRREYKDFMSDPNPFATVAPTDNLLVWKVFLNGPKETPYEGGMFEIELRFPANYPTRGPDMRFITQIFHANIHSNAIYV</sequence>
<feature type="domain" description="UBC core" evidence="1">
    <location>
        <begin position="348"/>
        <end position="431"/>
    </location>
</feature>
<dbReference type="Gene3D" id="3.10.110.10">
    <property type="entry name" value="Ubiquitin Conjugating Enzyme"/>
    <property type="match status" value="1"/>
</dbReference>
<dbReference type="PANTHER" id="PTHR24067">
    <property type="entry name" value="UBIQUITIN-CONJUGATING ENZYME E2"/>
    <property type="match status" value="1"/>
</dbReference>
<dbReference type="EMBL" id="CAJPVJ010000777">
    <property type="protein sequence ID" value="CAG2163366.1"/>
    <property type="molecule type" value="Genomic_DNA"/>
</dbReference>
<accession>A0A7R9LIP5</accession>
<dbReference type="OrthoDB" id="6507760at2759"/>
<gene>
    <name evidence="2" type="ORF">ONB1V03_LOCUS2945</name>
</gene>
<evidence type="ECO:0000259" key="1">
    <source>
        <dbReference type="PROSITE" id="PS50127"/>
    </source>
</evidence>
<dbReference type="InterPro" id="IPR050113">
    <property type="entry name" value="Ub_conjugating_enzyme"/>
</dbReference>
<dbReference type="InterPro" id="IPR016135">
    <property type="entry name" value="UBQ-conjugating_enzyme/RWD"/>
</dbReference>
<dbReference type="CDD" id="cd00195">
    <property type="entry name" value="UBCc_UEV"/>
    <property type="match status" value="1"/>
</dbReference>
<keyword evidence="3" id="KW-1185">Reference proteome</keyword>
<dbReference type="Proteomes" id="UP000728032">
    <property type="component" value="Unassembled WGS sequence"/>
</dbReference>
<reference evidence="2" key="1">
    <citation type="submission" date="2020-11" db="EMBL/GenBank/DDBJ databases">
        <authorList>
            <person name="Tran Van P."/>
        </authorList>
    </citation>
    <scope>NUCLEOTIDE SEQUENCE</scope>
</reference>
<dbReference type="AlphaFoldDB" id="A0A7R9LIP5"/>
<dbReference type="EMBL" id="OC915602">
    <property type="protein sequence ID" value="CAD7641149.1"/>
    <property type="molecule type" value="Genomic_DNA"/>
</dbReference>
<organism evidence="2">
    <name type="scientific">Oppiella nova</name>
    <dbReference type="NCBI Taxonomy" id="334625"/>
    <lineage>
        <taxon>Eukaryota</taxon>
        <taxon>Metazoa</taxon>
        <taxon>Ecdysozoa</taxon>
        <taxon>Arthropoda</taxon>
        <taxon>Chelicerata</taxon>
        <taxon>Arachnida</taxon>
        <taxon>Acari</taxon>
        <taxon>Acariformes</taxon>
        <taxon>Sarcoptiformes</taxon>
        <taxon>Oribatida</taxon>
        <taxon>Brachypylina</taxon>
        <taxon>Oppioidea</taxon>
        <taxon>Oppiidae</taxon>
        <taxon>Oppiella</taxon>
    </lineage>
</organism>
<dbReference type="InterPro" id="IPR000608">
    <property type="entry name" value="UBC"/>
</dbReference>
<protein>
    <recommendedName>
        <fullName evidence="1">UBC core domain-containing protein</fullName>
    </recommendedName>
</protein>
<dbReference type="Pfam" id="PF00179">
    <property type="entry name" value="UQ_con"/>
    <property type="match status" value="1"/>
</dbReference>
<dbReference type="SUPFAM" id="SSF54495">
    <property type="entry name" value="UBC-like"/>
    <property type="match status" value="1"/>
</dbReference>
<evidence type="ECO:0000313" key="3">
    <source>
        <dbReference type="Proteomes" id="UP000728032"/>
    </source>
</evidence>
<evidence type="ECO:0000313" key="2">
    <source>
        <dbReference type="EMBL" id="CAD7641149.1"/>
    </source>
</evidence>
<name>A0A7R9LIP5_9ACAR</name>
<proteinExistence type="predicted"/>